<evidence type="ECO:0000256" key="2">
    <source>
        <dbReference type="ARBA" id="ARBA00005695"/>
    </source>
</evidence>
<dbReference type="PANTHER" id="PTHR30290:SF38">
    <property type="entry name" value="D,D-DIPEPTIDE-BINDING PERIPLASMIC PROTEIN DDPA-RELATED"/>
    <property type="match status" value="1"/>
</dbReference>
<dbReference type="SUPFAM" id="SSF53850">
    <property type="entry name" value="Periplasmic binding protein-like II"/>
    <property type="match status" value="1"/>
</dbReference>
<dbReference type="Proteomes" id="UP000594015">
    <property type="component" value="Chromosome"/>
</dbReference>
<gene>
    <name evidence="5" type="ORF">WN72_14380</name>
</gene>
<comment type="similarity">
    <text evidence="2">Belongs to the bacterial solute-binding protein 5 family.</text>
</comment>
<dbReference type="GO" id="GO:0015833">
    <property type="term" value="P:peptide transport"/>
    <property type="evidence" value="ECO:0007669"/>
    <property type="project" value="TreeGrafter"/>
</dbReference>
<dbReference type="InterPro" id="IPR039424">
    <property type="entry name" value="SBP_5"/>
</dbReference>
<sequence length="532" mass="58777">MGINRRTFNRGMLASGAVTLLPSARTVAAEARPVSGGTLNWVYYPDPSAIIAINTSSGTGQSIGTKINEGLLAYDYDLNPRPVLATSWTISEDGKRYTFRLRPGVKWSDGKEFTSADVAFSIERLKIAHPRGRITFANVETIETPDALTAVIVLSKPAPYLITALAGAESPIVPKHIYTALKPDEQPKLEQTIGTGPFILREWVPGSHLLFVRNPNYWDAPKPYVDRLVLKVILDPAARAAALEAGEVDIGATPVPYGDIERFKRDKRFVVDTATYGYSGPQQQLFFNYDTQLLRDRRVRKAIAHAIDLKALVNVVFFGYALVSPSPVSTALPKFYDPKIQAWPFDPKAAEQLLDEAGIKRGAGGVRAKLRLTQNPFLPASLSDFLRNSLRQIGLDIEIQRYDLATYLNVVYRDRAFDLTAESLSNTFDPSLGIQRAYWSKNFRIGLPFSNAAHYDNAEVDQLLEAAAIEPNVEKRRDIWWKFQSTIHEEVASVDLVAAGGVIIANKKVRNFAPGGEGLNGSFADLWIDPSA</sequence>
<reference evidence="5 6" key="1">
    <citation type="submission" date="2018-06" db="EMBL/GenBank/DDBJ databases">
        <title>Comparative genomics of Bradyrhizobium nodulating Arachidis hypogaea.</title>
        <authorList>
            <person name="Li Y."/>
        </authorList>
    </citation>
    <scope>NUCLEOTIDE SEQUENCE [LARGE SCALE GENOMIC DNA]</scope>
    <source>
        <strain evidence="5 6">CCBAU 051107</strain>
    </source>
</reference>
<dbReference type="PANTHER" id="PTHR30290">
    <property type="entry name" value="PERIPLASMIC BINDING COMPONENT OF ABC TRANSPORTER"/>
    <property type="match status" value="1"/>
</dbReference>
<dbReference type="KEGG" id="barh:WN72_14380"/>
<organism evidence="5 6">
    <name type="scientific">Bradyrhizobium arachidis</name>
    <dbReference type="NCBI Taxonomy" id="858423"/>
    <lineage>
        <taxon>Bacteria</taxon>
        <taxon>Pseudomonadati</taxon>
        <taxon>Pseudomonadota</taxon>
        <taxon>Alphaproteobacteria</taxon>
        <taxon>Hyphomicrobiales</taxon>
        <taxon>Nitrobacteraceae</taxon>
        <taxon>Bradyrhizobium</taxon>
    </lineage>
</organism>
<dbReference type="Gene3D" id="3.40.190.10">
    <property type="entry name" value="Periplasmic binding protein-like II"/>
    <property type="match status" value="1"/>
</dbReference>
<evidence type="ECO:0000256" key="3">
    <source>
        <dbReference type="ARBA" id="ARBA00022729"/>
    </source>
</evidence>
<dbReference type="GO" id="GO:0030288">
    <property type="term" value="C:outer membrane-bounded periplasmic space"/>
    <property type="evidence" value="ECO:0007669"/>
    <property type="project" value="UniProtKB-ARBA"/>
</dbReference>
<dbReference type="EMBL" id="CP030050">
    <property type="protein sequence ID" value="QOZ67363.1"/>
    <property type="molecule type" value="Genomic_DNA"/>
</dbReference>
<dbReference type="GO" id="GO:0043190">
    <property type="term" value="C:ATP-binding cassette (ABC) transporter complex"/>
    <property type="evidence" value="ECO:0007669"/>
    <property type="project" value="InterPro"/>
</dbReference>
<accession>A0AAE7NJX9</accession>
<feature type="domain" description="Solute-binding protein family 5" evidence="4">
    <location>
        <begin position="80"/>
        <end position="434"/>
    </location>
</feature>
<dbReference type="AlphaFoldDB" id="A0AAE7NJX9"/>
<dbReference type="PIRSF" id="PIRSF002741">
    <property type="entry name" value="MppA"/>
    <property type="match status" value="1"/>
</dbReference>
<evidence type="ECO:0000256" key="1">
    <source>
        <dbReference type="ARBA" id="ARBA00004418"/>
    </source>
</evidence>
<dbReference type="GO" id="GO:1904680">
    <property type="term" value="F:peptide transmembrane transporter activity"/>
    <property type="evidence" value="ECO:0007669"/>
    <property type="project" value="TreeGrafter"/>
</dbReference>
<name>A0AAE7NJX9_9BRAD</name>
<evidence type="ECO:0000259" key="4">
    <source>
        <dbReference type="Pfam" id="PF00496"/>
    </source>
</evidence>
<dbReference type="InterPro" id="IPR030678">
    <property type="entry name" value="Peptide/Ni-bd"/>
</dbReference>
<evidence type="ECO:0000313" key="5">
    <source>
        <dbReference type="EMBL" id="QOZ67363.1"/>
    </source>
</evidence>
<proteinExistence type="inferred from homology"/>
<keyword evidence="3" id="KW-0732">Signal</keyword>
<comment type="subcellular location">
    <subcellularLocation>
        <location evidence="1">Periplasm</location>
    </subcellularLocation>
</comment>
<dbReference type="CDD" id="cd08517">
    <property type="entry name" value="PBP2_NikA_DppA_OppA_like_13"/>
    <property type="match status" value="1"/>
</dbReference>
<dbReference type="RefSeq" id="WP_092214520.1">
    <property type="nucleotide sequence ID" value="NZ_CP030050.1"/>
</dbReference>
<dbReference type="InterPro" id="IPR006311">
    <property type="entry name" value="TAT_signal"/>
</dbReference>
<protein>
    <submittedName>
        <fullName evidence="5">ABC transporter substrate-binding protein</fullName>
    </submittedName>
</protein>
<dbReference type="Pfam" id="PF00496">
    <property type="entry name" value="SBP_bac_5"/>
    <property type="match status" value="1"/>
</dbReference>
<evidence type="ECO:0000313" key="6">
    <source>
        <dbReference type="Proteomes" id="UP000594015"/>
    </source>
</evidence>
<dbReference type="InterPro" id="IPR000914">
    <property type="entry name" value="SBP_5_dom"/>
</dbReference>
<dbReference type="PROSITE" id="PS51318">
    <property type="entry name" value="TAT"/>
    <property type="match status" value="1"/>
</dbReference>
<dbReference type="Gene3D" id="3.10.105.10">
    <property type="entry name" value="Dipeptide-binding Protein, Domain 3"/>
    <property type="match status" value="1"/>
</dbReference>